<dbReference type="PANTHER" id="PTHR40407">
    <property type="entry name" value="MEMBRANE PROTEIN-LIKE PROTEIN"/>
    <property type="match status" value="1"/>
</dbReference>
<organism evidence="3 4">
    <name type="scientific">Pseudoxanthomonas helianthi</name>
    <dbReference type="NCBI Taxonomy" id="1453541"/>
    <lineage>
        <taxon>Bacteria</taxon>
        <taxon>Pseudomonadati</taxon>
        <taxon>Pseudomonadota</taxon>
        <taxon>Gammaproteobacteria</taxon>
        <taxon>Lysobacterales</taxon>
        <taxon>Lysobacteraceae</taxon>
        <taxon>Pseudoxanthomonas</taxon>
    </lineage>
</organism>
<reference evidence="3" key="1">
    <citation type="journal article" date="2016" name="Int. J. Syst. Evol. Microbiol.">
        <title>Pseudoxanthomonas helianthi sp. nov., isolated from roots of Jerusalem artichoke (Helianthus tuberosus).</title>
        <authorList>
            <person name="Kittiwongwattana C."/>
            <person name="Thawai C."/>
        </authorList>
    </citation>
    <scope>NUCLEOTIDE SEQUENCE</scope>
    <source>
        <strain evidence="3">110414</strain>
    </source>
</reference>
<dbReference type="RefSeq" id="WP_210534776.1">
    <property type="nucleotide sequence ID" value="NZ_JAGKTC010000001.1"/>
</dbReference>
<dbReference type="AlphaFoldDB" id="A0A940WWY8"/>
<dbReference type="Pfam" id="PF07786">
    <property type="entry name" value="HGSNAT_cat"/>
    <property type="match status" value="1"/>
</dbReference>
<feature type="transmembrane region" description="Helical" evidence="1">
    <location>
        <begin position="211"/>
        <end position="229"/>
    </location>
</feature>
<dbReference type="InterPro" id="IPR012429">
    <property type="entry name" value="HGSNAT_cat"/>
</dbReference>
<keyword evidence="1" id="KW-0472">Membrane</keyword>
<evidence type="ECO:0000313" key="3">
    <source>
        <dbReference type="EMBL" id="MBP3982895.1"/>
    </source>
</evidence>
<name>A0A940WWY8_9GAMM</name>
<accession>A0A940WWY8</accession>
<evidence type="ECO:0000313" key="4">
    <source>
        <dbReference type="Proteomes" id="UP000673447"/>
    </source>
</evidence>
<feature type="transmembrane region" description="Helical" evidence="1">
    <location>
        <begin position="241"/>
        <end position="261"/>
    </location>
</feature>
<dbReference type="Proteomes" id="UP000673447">
    <property type="component" value="Unassembled WGS sequence"/>
</dbReference>
<protein>
    <submittedName>
        <fullName evidence="3">DUF1624 domain-containing protein</fullName>
    </submittedName>
</protein>
<keyword evidence="1" id="KW-0812">Transmembrane</keyword>
<dbReference type="EMBL" id="JAGKTC010000001">
    <property type="protein sequence ID" value="MBP3982895.1"/>
    <property type="molecule type" value="Genomic_DNA"/>
</dbReference>
<feature type="transmembrane region" description="Helical" evidence="1">
    <location>
        <begin position="112"/>
        <end position="128"/>
    </location>
</feature>
<feature type="transmembrane region" description="Helical" evidence="1">
    <location>
        <begin position="72"/>
        <end position="92"/>
    </location>
</feature>
<feature type="domain" description="Heparan-alpha-glucosaminide N-acetyltransferase catalytic" evidence="2">
    <location>
        <begin position="24"/>
        <end position="233"/>
    </location>
</feature>
<comment type="caution">
    <text evidence="3">The sequence shown here is derived from an EMBL/GenBank/DDBJ whole genome shotgun (WGS) entry which is preliminary data.</text>
</comment>
<feature type="transmembrane region" description="Helical" evidence="1">
    <location>
        <begin position="159"/>
        <end position="179"/>
    </location>
</feature>
<proteinExistence type="predicted"/>
<keyword evidence="4" id="KW-1185">Reference proteome</keyword>
<evidence type="ECO:0000256" key="1">
    <source>
        <dbReference type="SAM" id="Phobius"/>
    </source>
</evidence>
<evidence type="ECO:0000259" key="2">
    <source>
        <dbReference type="Pfam" id="PF07786"/>
    </source>
</evidence>
<reference evidence="3" key="2">
    <citation type="submission" date="2021-03" db="EMBL/GenBank/DDBJ databases">
        <authorList>
            <person name="Cao W."/>
        </authorList>
    </citation>
    <scope>NUCLEOTIDE SEQUENCE</scope>
    <source>
        <strain evidence="3">110414</strain>
    </source>
</reference>
<feature type="transmembrane region" description="Helical" evidence="1">
    <location>
        <begin position="327"/>
        <end position="347"/>
    </location>
</feature>
<gene>
    <name evidence="3" type="ORF">J5837_00540</name>
</gene>
<keyword evidence="1" id="KW-1133">Transmembrane helix</keyword>
<feature type="transmembrane region" description="Helical" evidence="1">
    <location>
        <begin position="134"/>
        <end position="152"/>
    </location>
</feature>
<feature type="transmembrane region" description="Helical" evidence="1">
    <location>
        <begin position="367"/>
        <end position="384"/>
    </location>
</feature>
<sequence length="403" mass="45614">MSSSIQSLSGAPPLASAVAAHGKRITSIDALRGLVMCVMMMDHVRENLYLHHPVSDPMTISDTPPFLFFTRLAAHFCAPIFVFLTGLGAWLYANPPGAPPRSARDFLLKRGALLIFLEIFVMSFLWVGQWPEKIWLQVLWAIGFSMIVLAFASGLPRKVLLVAGLAIVCTHNLYTWIALPPEHPLHALWTLFMHRDVLFDTVPQVRVTYPAWPWVGVIFLGWCAGPIFARGFDSARRRKLLVLMGACCWLALLVLRGFNIYGENAPWTHWPTTVQTVMDFLDYTKYPPSLDFLLMTLGGGFFILAAIDQADNGFTRFMSTFGGAPMFYYLLHLLVLITGYKILLATFGPNQVSPSGVERFGVGPDQFWIVWLVTVLMWFVLYYPTRWFGNFKRRTSIGWVKYF</sequence>
<feature type="transmembrane region" description="Helical" evidence="1">
    <location>
        <begin position="289"/>
        <end position="307"/>
    </location>
</feature>
<dbReference type="PANTHER" id="PTHR40407:SF1">
    <property type="entry name" value="HEPARAN-ALPHA-GLUCOSAMINIDE N-ACETYLTRANSFERASE CATALYTIC DOMAIN-CONTAINING PROTEIN"/>
    <property type="match status" value="1"/>
</dbReference>